<comment type="similarity">
    <text evidence="3 7">Belongs to the PNP/MTAP phosphorylase family.</text>
</comment>
<keyword evidence="11" id="KW-1185">Reference proteome</keyword>
<dbReference type="UniPathway" id="UPA00606"/>
<evidence type="ECO:0000313" key="10">
    <source>
        <dbReference type="EMBL" id="TGZ85053.1"/>
    </source>
</evidence>
<evidence type="ECO:0000256" key="4">
    <source>
        <dbReference type="ARBA" id="ARBA00022676"/>
    </source>
</evidence>
<name>A0A4S2N743_9PEZI</name>
<evidence type="ECO:0000256" key="7">
    <source>
        <dbReference type="PIRNR" id="PIRNR000477"/>
    </source>
</evidence>
<dbReference type="NCBIfam" id="TIGR01697">
    <property type="entry name" value="PNPH-PUNA-XAPA"/>
    <property type="match status" value="1"/>
</dbReference>
<dbReference type="GO" id="GO:0005737">
    <property type="term" value="C:cytoplasm"/>
    <property type="evidence" value="ECO:0007669"/>
    <property type="project" value="TreeGrafter"/>
</dbReference>
<reference evidence="10 11" key="1">
    <citation type="submission" date="2019-04" db="EMBL/GenBank/DDBJ databases">
        <title>Comparative genomics and transcriptomics to analyze fruiting body development in filamentous ascomycetes.</title>
        <authorList>
            <consortium name="DOE Joint Genome Institute"/>
            <person name="Lutkenhaus R."/>
            <person name="Traeger S."/>
            <person name="Breuer J."/>
            <person name="Kuo A."/>
            <person name="Lipzen A."/>
            <person name="Pangilinan J."/>
            <person name="Dilworth D."/>
            <person name="Sandor L."/>
            <person name="Poggeler S."/>
            <person name="Barry K."/>
            <person name="Grigoriev I.V."/>
            <person name="Nowrousian M."/>
        </authorList>
    </citation>
    <scope>NUCLEOTIDE SEQUENCE [LARGE SCALE GENOMIC DNA]</scope>
    <source>
        <strain evidence="10 11">CBS 389.68</strain>
    </source>
</reference>
<evidence type="ECO:0000256" key="5">
    <source>
        <dbReference type="ARBA" id="ARBA00022679"/>
    </source>
</evidence>
<dbReference type="SUPFAM" id="SSF53167">
    <property type="entry name" value="Purine and uridine phosphorylases"/>
    <property type="match status" value="1"/>
</dbReference>
<comment type="catalytic activity">
    <reaction evidence="1">
        <text>a purine D-ribonucleoside + phosphate = a purine nucleobase + alpha-D-ribose 1-phosphate</text>
        <dbReference type="Rhea" id="RHEA:19805"/>
        <dbReference type="ChEBI" id="CHEBI:26386"/>
        <dbReference type="ChEBI" id="CHEBI:43474"/>
        <dbReference type="ChEBI" id="CHEBI:57720"/>
        <dbReference type="ChEBI" id="CHEBI:142355"/>
        <dbReference type="EC" id="2.4.2.1"/>
    </reaction>
</comment>
<dbReference type="PANTHER" id="PTHR11904:SF9">
    <property type="entry name" value="PURINE NUCLEOSIDE PHOSPHORYLASE-RELATED"/>
    <property type="match status" value="1"/>
</dbReference>
<feature type="binding site" evidence="8">
    <location>
        <position position="135"/>
    </location>
    <ligand>
        <name>phosphate</name>
        <dbReference type="ChEBI" id="CHEBI:43474"/>
    </ligand>
</feature>
<comment type="pathway">
    <text evidence="2 7">Purine metabolism; purine nucleoside salvage.</text>
</comment>
<feature type="binding site" evidence="8">
    <location>
        <position position="223"/>
    </location>
    <ligand>
        <name>a purine D-ribonucleoside</name>
        <dbReference type="ChEBI" id="CHEBI:142355"/>
    </ligand>
</feature>
<dbReference type="NCBIfam" id="NF006054">
    <property type="entry name" value="PRK08202.1"/>
    <property type="match status" value="1"/>
</dbReference>
<dbReference type="OrthoDB" id="10261782at2759"/>
<gene>
    <name evidence="10" type="ORF">EX30DRAFT_345664</name>
</gene>
<evidence type="ECO:0000256" key="2">
    <source>
        <dbReference type="ARBA" id="ARBA00005058"/>
    </source>
</evidence>
<feature type="binding site" evidence="8">
    <location>
        <position position="37"/>
    </location>
    <ligand>
        <name>phosphate</name>
        <dbReference type="ChEBI" id="CHEBI:43474"/>
    </ligand>
</feature>
<dbReference type="STRING" id="341454.A0A4S2N743"/>
<organism evidence="10 11">
    <name type="scientific">Ascodesmis nigricans</name>
    <dbReference type="NCBI Taxonomy" id="341454"/>
    <lineage>
        <taxon>Eukaryota</taxon>
        <taxon>Fungi</taxon>
        <taxon>Dikarya</taxon>
        <taxon>Ascomycota</taxon>
        <taxon>Pezizomycotina</taxon>
        <taxon>Pezizomycetes</taxon>
        <taxon>Pezizales</taxon>
        <taxon>Ascodesmidaceae</taxon>
        <taxon>Ascodesmis</taxon>
    </lineage>
</organism>
<dbReference type="PANTHER" id="PTHR11904">
    <property type="entry name" value="METHYLTHIOADENOSINE/PURINE NUCLEOSIDE PHOSPHORYLASE"/>
    <property type="match status" value="1"/>
</dbReference>
<keyword evidence="4 7" id="KW-0328">Glycosyltransferase</keyword>
<dbReference type="FunCoup" id="A0A4S2N743">
    <property type="interactions" value="704"/>
</dbReference>
<proteinExistence type="inferred from homology"/>
<sequence>MTAEATIFDEATKSADFIRSQLPQELQNPVLGIICGSGLGGLADTLHAEPAPRKAIGYEDIPGFPVSRVPGHAGKLAFGYLGEKKTPVVIMSGRAHIERSTYVHSFYEGHSMQTAVFPTRVMKLLGIKSIIVTNAAGGLNPEFNVGDIMIINDHINFPGLAGNHPLRGPNEDSFGTRFPALSDAYDLSYRRTAHSAFKSLTATSSSRAIREGVYAFVSGPTFETRAECRMLRTMGADVVGMSTVPEICVARHMGLRVLAFSLVTNCAVLQPGPRGDDLTLEGKEGKDINKVMEVGKAEHEEVLEAGRDAAKTLQDLVTSFVDVISGQSE</sequence>
<dbReference type="InterPro" id="IPR000845">
    <property type="entry name" value="Nucleoside_phosphorylase_d"/>
</dbReference>
<dbReference type="Proteomes" id="UP000298138">
    <property type="component" value="Unassembled WGS sequence"/>
</dbReference>
<evidence type="ECO:0000256" key="3">
    <source>
        <dbReference type="ARBA" id="ARBA00006751"/>
    </source>
</evidence>
<dbReference type="Pfam" id="PF01048">
    <property type="entry name" value="PNP_UDP_1"/>
    <property type="match status" value="1"/>
</dbReference>
<accession>A0A4S2N743</accession>
<feature type="domain" description="Nucleoside phosphorylase" evidence="9">
    <location>
        <begin position="31"/>
        <end position="321"/>
    </location>
</feature>
<feature type="binding site" evidence="8">
    <location>
        <position position="265"/>
    </location>
    <ligand>
        <name>a purine D-ribonucleoside</name>
        <dbReference type="ChEBI" id="CHEBI:142355"/>
    </ligand>
</feature>
<feature type="binding site" evidence="8">
    <location>
        <position position="242"/>
    </location>
    <ligand>
        <name>phosphate</name>
        <dbReference type="ChEBI" id="CHEBI:43474"/>
    </ligand>
</feature>
<evidence type="ECO:0000256" key="8">
    <source>
        <dbReference type="PIRSR" id="PIRSR000477-2"/>
    </source>
</evidence>
<comment type="function">
    <text evidence="6">The purine nucleoside phosphorylases catalyze the phosphorolytic breakdown of the N-glycosidic bond in the beta-(deoxy)ribonucleoside molecules, with the formation of the corresponding free purine bases and pentose-1-phosphate. Cleaves guanosine and inosine.</text>
</comment>
<dbReference type="CDD" id="cd09009">
    <property type="entry name" value="PNP-EcPNPII_like"/>
    <property type="match status" value="1"/>
</dbReference>
<dbReference type="EC" id="2.4.2.1" evidence="7"/>
<dbReference type="Gene3D" id="3.40.50.1580">
    <property type="entry name" value="Nucleoside phosphorylase domain"/>
    <property type="match status" value="1"/>
</dbReference>
<evidence type="ECO:0000259" key="9">
    <source>
        <dbReference type="Pfam" id="PF01048"/>
    </source>
</evidence>
<dbReference type="GO" id="GO:0004731">
    <property type="term" value="F:purine-nucleoside phosphorylase activity"/>
    <property type="evidence" value="ECO:0007669"/>
    <property type="project" value="UniProtKB-EC"/>
</dbReference>
<evidence type="ECO:0000256" key="6">
    <source>
        <dbReference type="ARBA" id="ARBA00058131"/>
    </source>
</evidence>
<feature type="binding site" evidence="8">
    <location>
        <position position="72"/>
    </location>
    <ligand>
        <name>phosphate</name>
        <dbReference type="ChEBI" id="CHEBI:43474"/>
    </ligand>
</feature>
<dbReference type="AlphaFoldDB" id="A0A4S2N743"/>
<dbReference type="FunFam" id="3.40.50.1580:FF:000004">
    <property type="entry name" value="Purine nucleoside phosphorylase"/>
    <property type="match status" value="1"/>
</dbReference>
<evidence type="ECO:0000256" key="1">
    <source>
        <dbReference type="ARBA" id="ARBA00000755"/>
    </source>
</evidence>
<dbReference type="InterPro" id="IPR011268">
    <property type="entry name" value="Purine_phosphorylase"/>
</dbReference>
<dbReference type="EMBL" id="ML220112">
    <property type="protein sequence ID" value="TGZ85053.1"/>
    <property type="molecule type" value="Genomic_DNA"/>
</dbReference>
<dbReference type="InParanoid" id="A0A4S2N743"/>
<keyword evidence="5 7" id="KW-0808">Transferase</keyword>
<protein>
    <recommendedName>
        <fullName evidence="7">Purine nucleoside phosphorylase</fullName>
        <ecNumber evidence="7">2.4.2.1</ecNumber>
    </recommendedName>
    <alternativeName>
        <fullName evidence="7">Inosine-guanosine phosphorylase</fullName>
    </alternativeName>
</protein>
<dbReference type="GO" id="GO:0009116">
    <property type="term" value="P:nucleoside metabolic process"/>
    <property type="evidence" value="ECO:0007669"/>
    <property type="project" value="InterPro"/>
</dbReference>
<feature type="binding site" evidence="8">
    <location>
        <begin position="94"/>
        <end position="96"/>
    </location>
    <ligand>
        <name>phosphate</name>
        <dbReference type="ChEBI" id="CHEBI:43474"/>
    </ligand>
</feature>
<dbReference type="InterPro" id="IPR035994">
    <property type="entry name" value="Nucleoside_phosphorylase_sf"/>
</dbReference>
<dbReference type="PIRSF" id="PIRSF000477">
    <property type="entry name" value="PurNPase"/>
    <property type="match status" value="1"/>
</dbReference>
<evidence type="ECO:0000313" key="11">
    <source>
        <dbReference type="Proteomes" id="UP000298138"/>
    </source>
</evidence>